<organism evidence="1 2">
    <name type="scientific">Artomyces pyxidatus</name>
    <dbReference type="NCBI Taxonomy" id="48021"/>
    <lineage>
        <taxon>Eukaryota</taxon>
        <taxon>Fungi</taxon>
        <taxon>Dikarya</taxon>
        <taxon>Basidiomycota</taxon>
        <taxon>Agaricomycotina</taxon>
        <taxon>Agaricomycetes</taxon>
        <taxon>Russulales</taxon>
        <taxon>Auriscalpiaceae</taxon>
        <taxon>Artomyces</taxon>
    </lineage>
</organism>
<sequence length="473" mass="51378">MSDFASLKKEFHGDLVTPDHPDYEASLARWAANSQRRAAVVAFVKDADDVRAALLYARALNLRIAVRGGGHNPAGSSSIEGGLVIDLSRYLAGVKVDVDKRLAYVGGGALWSTVNTECAKHGLVMPGGTISHTGVGGLTLGGGFGYLTGQYGLVIDNLEQATVTLASGITLTASAHENQDLFWGLRGGGSNFGVVTEFVFRVHPHAPNVFAGMLVLVPDALETVARIIERKWDAGMLEKEMYHLLIATGPGNMPCITLILFWDGSEEEGRAHFKEFFDLGPMIIADMCRDMPYVDVNSLQDAGVPHGRNYYFKSVNQPRPNPATVLAARDTVFALQKEHPDVLITFVFENWSMRKVCSIPNESTAFQRSMDLTCLVALTYEHNTPEGLREVRAISDALTGVVAAHSGVTNGNVGYANYNSDAPSVFDANTDVVLSARQTEVLFGSGHARLREIKKKYDPDMVFAKWFAIRPAT</sequence>
<comment type="caution">
    <text evidence="1">The sequence shown here is derived from an EMBL/GenBank/DDBJ whole genome shotgun (WGS) entry which is preliminary data.</text>
</comment>
<reference evidence="1" key="1">
    <citation type="submission" date="2021-03" db="EMBL/GenBank/DDBJ databases">
        <authorList>
            <consortium name="DOE Joint Genome Institute"/>
            <person name="Ahrendt S."/>
            <person name="Looney B.P."/>
            <person name="Miyauchi S."/>
            <person name="Morin E."/>
            <person name="Drula E."/>
            <person name="Courty P.E."/>
            <person name="Chicoki N."/>
            <person name="Fauchery L."/>
            <person name="Kohler A."/>
            <person name="Kuo A."/>
            <person name="Labutti K."/>
            <person name="Pangilinan J."/>
            <person name="Lipzen A."/>
            <person name="Riley R."/>
            <person name="Andreopoulos W."/>
            <person name="He G."/>
            <person name="Johnson J."/>
            <person name="Barry K.W."/>
            <person name="Grigoriev I.V."/>
            <person name="Nagy L."/>
            <person name="Hibbett D."/>
            <person name="Henrissat B."/>
            <person name="Matheny P.B."/>
            <person name="Labbe J."/>
            <person name="Martin F."/>
        </authorList>
    </citation>
    <scope>NUCLEOTIDE SEQUENCE</scope>
    <source>
        <strain evidence="1">HHB10654</strain>
    </source>
</reference>
<protein>
    <submittedName>
        <fullName evidence="1">FAD-binding domain-containing protein</fullName>
    </submittedName>
</protein>
<gene>
    <name evidence="1" type="ORF">BV25DRAFT_455759</name>
</gene>
<name>A0ACB8T3W8_9AGAM</name>
<dbReference type="Proteomes" id="UP000814140">
    <property type="component" value="Unassembled WGS sequence"/>
</dbReference>
<evidence type="ECO:0000313" key="2">
    <source>
        <dbReference type="Proteomes" id="UP000814140"/>
    </source>
</evidence>
<reference evidence="1" key="2">
    <citation type="journal article" date="2022" name="New Phytol.">
        <title>Evolutionary transition to the ectomycorrhizal habit in the genomes of a hyperdiverse lineage of mushroom-forming fungi.</title>
        <authorList>
            <person name="Looney B."/>
            <person name="Miyauchi S."/>
            <person name="Morin E."/>
            <person name="Drula E."/>
            <person name="Courty P.E."/>
            <person name="Kohler A."/>
            <person name="Kuo A."/>
            <person name="LaButti K."/>
            <person name="Pangilinan J."/>
            <person name="Lipzen A."/>
            <person name="Riley R."/>
            <person name="Andreopoulos W."/>
            <person name="He G."/>
            <person name="Johnson J."/>
            <person name="Nolan M."/>
            <person name="Tritt A."/>
            <person name="Barry K.W."/>
            <person name="Grigoriev I.V."/>
            <person name="Nagy L.G."/>
            <person name="Hibbett D."/>
            <person name="Henrissat B."/>
            <person name="Matheny P.B."/>
            <person name="Labbe J."/>
            <person name="Martin F.M."/>
        </authorList>
    </citation>
    <scope>NUCLEOTIDE SEQUENCE</scope>
    <source>
        <strain evidence="1">HHB10654</strain>
    </source>
</reference>
<evidence type="ECO:0000313" key="1">
    <source>
        <dbReference type="EMBL" id="KAI0063172.1"/>
    </source>
</evidence>
<dbReference type="EMBL" id="MU277204">
    <property type="protein sequence ID" value="KAI0063172.1"/>
    <property type="molecule type" value="Genomic_DNA"/>
</dbReference>
<keyword evidence="2" id="KW-1185">Reference proteome</keyword>
<proteinExistence type="predicted"/>
<accession>A0ACB8T3W8</accession>